<feature type="compositionally biased region" description="Polar residues" evidence="12">
    <location>
        <begin position="1495"/>
        <end position="1505"/>
    </location>
</feature>
<dbReference type="FunFam" id="2.60.40.60:FF:000015">
    <property type="entry name" value="FAT atypical cadherin 1"/>
    <property type="match status" value="1"/>
</dbReference>
<dbReference type="PROSITE" id="PS00232">
    <property type="entry name" value="CADHERIN_1"/>
    <property type="match status" value="4"/>
</dbReference>
<reference evidence="16" key="1">
    <citation type="submission" date="2021-01" db="UniProtKB">
        <authorList>
            <consortium name="EnsemblMetazoa"/>
        </authorList>
    </citation>
    <scope>IDENTIFICATION</scope>
</reference>
<feature type="domain" description="Cadherin" evidence="15">
    <location>
        <begin position="697"/>
        <end position="798"/>
    </location>
</feature>
<dbReference type="GO" id="GO:0007156">
    <property type="term" value="P:homophilic cell adhesion via plasma membrane adhesion molecules"/>
    <property type="evidence" value="ECO:0007669"/>
    <property type="project" value="InterPro"/>
</dbReference>
<feature type="signal peptide" evidence="14">
    <location>
        <begin position="1"/>
        <end position="25"/>
    </location>
</feature>
<dbReference type="GO" id="GO:0007163">
    <property type="term" value="P:establishment or maintenance of cell polarity"/>
    <property type="evidence" value="ECO:0007669"/>
    <property type="project" value="UniProtKB-ARBA"/>
</dbReference>
<protein>
    <recommendedName>
        <fullName evidence="15">Cadherin domain-containing protein</fullName>
    </recommendedName>
</protein>
<sequence length="1540" mass="169268">MGHRPPTWAAIGLLVLLYYISTTFAALCDIHDNEKVIIMDILESQGQQFNQKTSPVYLPIEGKGDEIEISVISSSKDAFAVLGEQLVLQKPLDRDAEDLSSVRVQLRCAAKNGSRKKVIQVLVRVNDINDNAPVFSSKNYTTSVSEEAPVGTMVFANFTATDLDAGVNGLVEYFVEGTEKGDEADSNDAAHFFSVDSPHQGIVTIKRPLDYERAQVYYLRVIAVDKAVNIEDRQTSTTTLTINIEDADDLPPMFFYPGCTAHNLNGVCEGVQYRGEVASGAIEGALKLRPDTIYARDQDSMDHPIQYSFVDGTPSDFRSIFEINITTGIVSQIAPASRAVTTHYSITVKAEEQSEYRRFALASLTVEVLVADLHPPVLSANVFEGYVDETSPVGTRVMSSPRGGDPIMFQVTDEDYSEKEQYYSFAVSTIVFKVDAEGFLVVGEPQLDRDSPNPNVYEFEVQAKEVGTPEGRGLSRPIQLRVHLNDVNDNSPVLPLINPVTLESGDGIRTVMKVEASDNDEGDNARVAYSIYHISNNGAERFAIDPETGELRVMTPVDAGEQFSITVQATDGGGLYTQGIIEVMVIPGPNLGGPIFTQDEYYAEVAEGSPVGVPVTTVKASDPERGVVYYSIVDGNFGGSFSVDQETGTVFVVGRLDRESKDSYNLTLKASDSGDLYNVASLLVNIADINDEVPQFTESIYKFVVPEGVSAALVGQVNATDRDTGVNAEIKYSMEDPTLTFSINEVNGSIYNNRPLNFETEKDFVMVVTATDRGENMLSAKVEVRVRVQDEQDEVPIFEKNFYEVDIKENMPNTSLIKIEAVDPDTEKQITYVIKEGDRRLFSINSVTGMISTLKGLDFEIASLHTLVVGTLENQNENDPKSTATIKVIVVDVNDNAPKFVTPPLPTRLQDSAPVGTMVATMVANDEDGTVPLNVVKYELIGQGRALNFFTIDSNSGMVTVKDDLKKEPTSEYTIDVKAYDQGEPSLSTSLSFIVYVEHLATVQPDSGIGFVDGHFQVELDENVAEHTLLKAIPVVNRPPRAHIDCHISSGNERGHFYAKMSSQGECEVRVAQQVRLDYENLQQYQLAVRLAASAGVFSASRLTAQLTVDIRDVNDNRPVFIVPPGIADLSGNSYLGALPIDSPVGYEILTVTAEDMDSEGNGRVSFEIVPETNKGEFFTINPNSGMISSIRAFDEAQNHSMPIKLKIVARDNPVDPGATLSQRVNVYINLLTRDNQLCLVMPDMSQEKVRKMKDRLASIIKKQSHMLVGVHLIGPMEFVRNNTVEHDGSGTDLWFHLIDPQTLKAVSVKDRRIRSLVAKGDLQATAMWGQFYHDVGINVKAVRQQIVVLPPTTTETPEIIEIRGAKRSMVFLREMSDLGAVLIGVGVLIFIFGIFGIVYHCCAWKRFLKQQELAAQAAAIPPKPKLFPVPPVPQSPRYEPVYAESSMKEYETQVLQMSVNIDDGPGGTVRGLPFTNPNEVTYMSRSQLDLSPCTAQSKASTQRLSSEEGSPHVVTKNPLYEAISDDDFDDSQAKRRPPK</sequence>
<dbReference type="InterPro" id="IPR020894">
    <property type="entry name" value="Cadherin_CS"/>
</dbReference>
<keyword evidence="2" id="KW-1003">Cell membrane</keyword>
<keyword evidence="10" id="KW-0325">Glycoprotein</keyword>
<feature type="region of interest" description="Disordered" evidence="12">
    <location>
        <begin position="1495"/>
        <end position="1540"/>
    </location>
</feature>
<dbReference type="SUPFAM" id="SSF49313">
    <property type="entry name" value="Cadherin-like"/>
    <property type="match status" value="10"/>
</dbReference>
<feature type="chain" id="PRO_5036207226" description="Cadherin domain-containing protein" evidence="14">
    <location>
        <begin position="26"/>
        <end position="1540"/>
    </location>
</feature>
<organism evidence="16 17">
    <name type="scientific">Varroa destructor</name>
    <name type="common">Honeybee mite</name>
    <dbReference type="NCBI Taxonomy" id="109461"/>
    <lineage>
        <taxon>Eukaryota</taxon>
        <taxon>Metazoa</taxon>
        <taxon>Ecdysozoa</taxon>
        <taxon>Arthropoda</taxon>
        <taxon>Chelicerata</taxon>
        <taxon>Arachnida</taxon>
        <taxon>Acari</taxon>
        <taxon>Parasitiformes</taxon>
        <taxon>Mesostigmata</taxon>
        <taxon>Gamasina</taxon>
        <taxon>Dermanyssoidea</taxon>
        <taxon>Varroidae</taxon>
        <taxon>Varroa</taxon>
    </lineage>
</organism>
<feature type="domain" description="Cadherin" evidence="15">
    <location>
        <begin position="379"/>
        <end position="494"/>
    </location>
</feature>
<dbReference type="RefSeq" id="XP_022645099.1">
    <property type="nucleotide sequence ID" value="XM_022789364.1"/>
</dbReference>
<dbReference type="FunFam" id="2.60.40.60:FF:000033">
    <property type="entry name" value="FAT atypical cadherin 1"/>
    <property type="match status" value="1"/>
</dbReference>
<dbReference type="InterPro" id="IPR015919">
    <property type="entry name" value="Cadherin-like_sf"/>
</dbReference>
<dbReference type="GO" id="GO:0005886">
    <property type="term" value="C:plasma membrane"/>
    <property type="evidence" value="ECO:0007669"/>
    <property type="project" value="UniProtKB-SubCell"/>
</dbReference>
<dbReference type="InParanoid" id="A0A7M7J2F1"/>
<feature type="transmembrane region" description="Helical" evidence="13">
    <location>
        <begin position="1379"/>
        <end position="1400"/>
    </location>
</feature>
<keyword evidence="8 13" id="KW-1133">Transmembrane helix</keyword>
<evidence type="ECO:0000256" key="13">
    <source>
        <dbReference type="SAM" id="Phobius"/>
    </source>
</evidence>
<accession>A0A7M7J2F1</accession>
<dbReference type="EnsemblMetazoa" id="XM_022789363">
    <property type="protein sequence ID" value="XP_022645098"/>
    <property type="gene ID" value="LOC111243566"/>
</dbReference>
<feature type="domain" description="Cadherin" evidence="15">
    <location>
        <begin position="136"/>
        <end position="254"/>
    </location>
</feature>
<dbReference type="SMART" id="SM00112">
    <property type="entry name" value="CA"/>
    <property type="match status" value="11"/>
</dbReference>
<evidence type="ECO:0000259" key="15">
    <source>
        <dbReference type="PROSITE" id="PS50268"/>
    </source>
</evidence>
<feature type="domain" description="Cadherin" evidence="15">
    <location>
        <begin position="597"/>
        <end position="696"/>
    </location>
</feature>
<evidence type="ECO:0000256" key="1">
    <source>
        <dbReference type="ARBA" id="ARBA00004162"/>
    </source>
</evidence>
<keyword evidence="3 13" id="KW-0812">Transmembrane</keyword>
<evidence type="ECO:0000256" key="7">
    <source>
        <dbReference type="ARBA" id="ARBA00022889"/>
    </source>
</evidence>
<evidence type="ECO:0000256" key="3">
    <source>
        <dbReference type="ARBA" id="ARBA00022692"/>
    </source>
</evidence>
<dbReference type="PRINTS" id="PR00205">
    <property type="entry name" value="CADHERIN"/>
</dbReference>
<feature type="domain" description="Cadherin" evidence="15">
    <location>
        <begin position="901"/>
        <end position="1007"/>
    </location>
</feature>
<evidence type="ECO:0000256" key="6">
    <source>
        <dbReference type="ARBA" id="ARBA00022837"/>
    </source>
</evidence>
<evidence type="ECO:0000256" key="12">
    <source>
        <dbReference type="SAM" id="MobiDB-lite"/>
    </source>
</evidence>
<dbReference type="GO" id="GO:0060429">
    <property type="term" value="P:epithelium development"/>
    <property type="evidence" value="ECO:0007669"/>
    <property type="project" value="UniProtKB-ARBA"/>
</dbReference>
<keyword evidence="6 11" id="KW-0106">Calcium</keyword>
<keyword evidence="7" id="KW-0130">Cell adhesion</keyword>
<dbReference type="FunFam" id="2.60.40.60:FF:000116">
    <property type="entry name" value="Dachsous cadherin-related 2"/>
    <property type="match status" value="1"/>
</dbReference>
<name>A0A7M7J2F1_VARDE</name>
<dbReference type="OMA" id="NNMANAK"/>
<feature type="domain" description="Cadherin" evidence="15">
    <location>
        <begin position="269"/>
        <end position="378"/>
    </location>
</feature>
<dbReference type="FunFam" id="2.60.40.60:FF:000020">
    <property type="entry name" value="Dachsous cadherin-related 1b"/>
    <property type="match status" value="2"/>
</dbReference>
<dbReference type="EnsemblMetazoa" id="XM_022789364">
    <property type="protein sequence ID" value="XP_022645099"/>
    <property type="gene ID" value="LOC111243566"/>
</dbReference>
<dbReference type="GO" id="GO:0005509">
    <property type="term" value="F:calcium ion binding"/>
    <property type="evidence" value="ECO:0007669"/>
    <property type="project" value="UniProtKB-UniRule"/>
</dbReference>
<dbReference type="GO" id="GO:0009653">
    <property type="term" value="P:anatomical structure morphogenesis"/>
    <property type="evidence" value="ECO:0007669"/>
    <property type="project" value="UniProtKB-ARBA"/>
</dbReference>
<dbReference type="GeneID" id="111243566"/>
<feature type="domain" description="Cadherin" evidence="15">
    <location>
        <begin position="66"/>
        <end position="135"/>
    </location>
</feature>
<dbReference type="RefSeq" id="XP_022645098.1">
    <property type="nucleotide sequence ID" value="XM_022789363.1"/>
</dbReference>
<dbReference type="OrthoDB" id="10029135at2759"/>
<proteinExistence type="predicted"/>
<dbReference type="GO" id="GO:0008104">
    <property type="term" value="P:intracellular protein localization"/>
    <property type="evidence" value="ECO:0007669"/>
    <property type="project" value="UniProtKB-ARBA"/>
</dbReference>
<comment type="subcellular location">
    <subcellularLocation>
        <location evidence="1">Cell membrane</location>
        <topology evidence="1">Single-pass membrane protein</topology>
    </subcellularLocation>
</comment>
<evidence type="ECO:0000256" key="8">
    <source>
        <dbReference type="ARBA" id="ARBA00022989"/>
    </source>
</evidence>
<dbReference type="InterPro" id="IPR002126">
    <property type="entry name" value="Cadherin-like_dom"/>
</dbReference>
<dbReference type="PANTHER" id="PTHR24026:SF93">
    <property type="entry name" value="CADHERIN-99C"/>
    <property type="match status" value="1"/>
</dbReference>
<feature type="domain" description="Cadherin" evidence="15">
    <location>
        <begin position="1131"/>
        <end position="1245"/>
    </location>
</feature>
<evidence type="ECO:0000313" key="16">
    <source>
        <dbReference type="EnsemblMetazoa" id="XP_022645099"/>
    </source>
</evidence>
<dbReference type="PROSITE" id="PS50268">
    <property type="entry name" value="CADHERIN_2"/>
    <property type="match status" value="11"/>
</dbReference>
<evidence type="ECO:0000256" key="5">
    <source>
        <dbReference type="ARBA" id="ARBA00022737"/>
    </source>
</evidence>
<dbReference type="CTD" id="43528"/>
<feature type="domain" description="Cadherin" evidence="15">
    <location>
        <begin position="511"/>
        <end position="596"/>
    </location>
</feature>
<dbReference type="Gene3D" id="2.60.40.60">
    <property type="entry name" value="Cadherins"/>
    <property type="match status" value="11"/>
</dbReference>
<evidence type="ECO:0000256" key="10">
    <source>
        <dbReference type="ARBA" id="ARBA00023180"/>
    </source>
</evidence>
<dbReference type="Pfam" id="PF00028">
    <property type="entry name" value="Cadherin"/>
    <property type="match status" value="7"/>
</dbReference>
<evidence type="ECO:0000256" key="14">
    <source>
        <dbReference type="SAM" id="SignalP"/>
    </source>
</evidence>
<dbReference type="FunCoup" id="A0A7M7J2F1">
    <property type="interactions" value="111"/>
</dbReference>
<keyword evidence="17" id="KW-1185">Reference proteome</keyword>
<dbReference type="Proteomes" id="UP000594260">
    <property type="component" value="Unplaced"/>
</dbReference>
<dbReference type="KEGG" id="vde:111243566"/>
<evidence type="ECO:0000313" key="17">
    <source>
        <dbReference type="Proteomes" id="UP000594260"/>
    </source>
</evidence>
<keyword evidence="4 14" id="KW-0732">Signal</keyword>
<keyword evidence="5" id="KW-0677">Repeat</keyword>
<evidence type="ECO:0000256" key="9">
    <source>
        <dbReference type="ARBA" id="ARBA00023136"/>
    </source>
</evidence>
<evidence type="ECO:0000256" key="4">
    <source>
        <dbReference type="ARBA" id="ARBA00022729"/>
    </source>
</evidence>
<keyword evidence="9 13" id="KW-0472">Membrane</keyword>
<evidence type="ECO:0000256" key="11">
    <source>
        <dbReference type="PROSITE-ProRule" id="PRU00043"/>
    </source>
</evidence>
<evidence type="ECO:0000256" key="2">
    <source>
        <dbReference type="ARBA" id="ARBA00022475"/>
    </source>
</evidence>
<dbReference type="CDD" id="cd11304">
    <property type="entry name" value="Cadherin_repeat"/>
    <property type="match status" value="10"/>
</dbReference>
<feature type="domain" description="Cadherin" evidence="15">
    <location>
        <begin position="799"/>
        <end position="900"/>
    </location>
</feature>
<dbReference type="PANTHER" id="PTHR24026">
    <property type="entry name" value="FAT ATYPICAL CADHERIN-RELATED"/>
    <property type="match status" value="1"/>
</dbReference>
<feature type="domain" description="Cadherin" evidence="15">
    <location>
        <begin position="1012"/>
        <end position="1121"/>
    </location>
</feature>